<gene>
    <name evidence="10" type="ORF">BKP45_20760</name>
</gene>
<dbReference type="GO" id="GO:0015293">
    <property type="term" value="F:symporter activity"/>
    <property type="evidence" value="ECO:0007669"/>
    <property type="project" value="UniProtKB-KW"/>
</dbReference>
<dbReference type="RefSeq" id="WP_071391064.1">
    <property type="nucleotide sequence ID" value="NZ_MLQS01000032.1"/>
</dbReference>
<dbReference type="PROSITE" id="PS00714">
    <property type="entry name" value="NA_DICARBOXYL_SYMP_2"/>
    <property type="match status" value="1"/>
</dbReference>
<evidence type="ECO:0000256" key="5">
    <source>
        <dbReference type="ARBA" id="ARBA00022847"/>
    </source>
</evidence>
<keyword evidence="2" id="KW-0813">Transport</keyword>
<evidence type="ECO:0000256" key="3">
    <source>
        <dbReference type="ARBA" id="ARBA00022475"/>
    </source>
</evidence>
<evidence type="ECO:0000256" key="6">
    <source>
        <dbReference type="ARBA" id="ARBA00022989"/>
    </source>
</evidence>
<feature type="transmembrane region" description="Helical" evidence="9">
    <location>
        <begin position="178"/>
        <end position="199"/>
    </location>
</feature>
<evidence type="ECO:0000256" key="8">
    <source>
        <dbReference type="ARBA" id="ARBA00023180"/>
    </source>
</evidence>
<dbReference type="FunFam" id="1.10.3860.10:FF:000001">
    <property type="entry name" value="C4-dicarboxylate transport protein"/>
    <property type="match status" value="1"/>
</dbReference>
<keyword evidence="6 9" id="KW-1133">Transmembrane helix</keyword>
<dbReference type="OrthoDB" id="9768885at2"/>
<reference evidence="10 11" key="1">
    <citation type="submission" date="2016-10" db="EMBL/GenBank/DDBJ databases">
        <title>Draft genome sequences of four alkaliphilic bacteria belonging to the Anaerobacillus genus.</title>
        <authorList>
            <person name="Bassil N.M."/>
            <person name="Lloyd J.R."/>
        </authorList>
    </citation>
    <scope>NUCLEOTIDE SEQUENCE [LARGE SCALE GENOMIC DNA]</scope>
    <source>
        <strain evidence="10 11">DSM 22531</strain>
    </source>
</reference>
<dbReference type="InterPro" id="IPR050746">
    <property type="entry name" value="DAACS"/>
</dbReference>
<dbReference type="Proteomes" id="UP000180057">
    <property type="component" value="Unassembled WGS sequence"/>
</dbReference>
<dbReference type="GO" id="GO:0005886">
    <property type="term" value="C:plasma membrane"/>
    <property type="evidence" value="ECO:0007669"/>
    <property type="project" value="UniProtKB-SubCell"/>
</dbReference>
<keyword evidence="3" id="KW-1003">Cell membrane</keyword>
<keyword evidence="8" id="KW-0325">Glycoprotein</keyword>
<sequence>MKGKKLLSMIFISFVLAIMFGVIFGPAMEAVQPLGTLFLRLINFIIVPLVFTSLIVGVASTGDIKKLGRMSMRTVSYYLGTTAIAITIGLVVGKLMMPGAGLDTPVSEQTIEPQEAPGLVDTLLNIIPTNPLMSLIEANMLQIIFFAIFLGLSITLVGEKAKGVYTFFEGFAEMMYSITNIVMKVAPIGVFGLVAPIVGQYGPAVLLPLLKIIAAVAIAALLHVIITYSSAVKLFAKMSPIHFFKGISPAILVAFSTQSSSGTLPVTIKCSEENLGVSKKVSSFVLPLGATINMDGTALYQGVCVLFVAQLYGIELSFAQLLTIVLTATLASIGTAGVPSAGLVMLTMVMTSVGLPLEGIALIAGIDRILDMIRTSVNVTGDASAATIVSALEVDLQEEREATQSVPSKHLAG</sequence>
<evidence type="ECO:0000256" key="7">
    <source>
        <dbReference type="ARBA" id="ARBA00023136"/>
    </source>
</evidence>
<feature type="transmembrane region" description="Helical" evidence="9">
    <location>
        <begin position="37"/>
        <end position="56"/>
    </location>
</feature>
<feature type="transmembrane region" description="Helical" evidence="9">
    <location>
        <begin position="7"/>
        <end position="25"/>
    </location>
</feature>
<dbReference type="PRINTS" id="PR00173">
    <property type="entry name" value="EDTRNSPORT"/>
</dbReference>
<evidence type="ECO:0000313" key="11">
    <source>
        <dbReference type="Proteomes" id="UP000180057"/>
    </source>
</evidence>
<comment type="subcellular location">
    <subcellularLocation>
        <location evidence="1">Cell membrane</location>
        <topology evidence="1">Multi-pass membrane protein</topology>
    </subcellularLocation>
</comment>
<dbReference type="EMBL" id="MLQS01000032">
    <property type="protein sequence ID" value="OIJ16929.1"/>
    <property type="molecule type" value="Genomic_DNA"/>
</dbReference>
<evidence type="ECO:0000256" key="1">
    <source>
        <dbReference type="ARBA" id="ARBA00004651"/>
    </source>
</evidence>
<evidence type="ECO:0000256" key="9">
    <source>
        <dbReference type="SAM" id="Phobius"/>
    </source>
</evidence>
<proteinExistence type="predicted"/>
<name>A0A1S2LWN0_9BACI</name>
<dbReference type="GO" id="GO:1902475">
    <property type="term" value="P:L-alpha-amino acid transmembrane transport"/>
    <property type="evidence" value="ECO:0007669"/>
    <property type="project" value="UniProtKB-ARBA"/>
</dbReference>
<dbReference type="GO" id="GO:0006835">
    <property type="term" value="P:dicarboxylic acid transport"/>
    <property type="evidence" value="ECO:0007669"/>
    <property type="project" value="UniProtKB-ARBA"/>
</dbReference>
<accession>A0A1S2LWN0</accession>
<feature type="transmembrane region" description="Helical" evidence="9">
    <location>
        <begin position="344"/>
        <end position="366"/>
    </location>
</feature>
<evidence type="ECO:0000256" key="4">
    <source>
        <dbReference type="ARBA" id="ARBA00022692"/>
    </source>
</evidence>
<feature type="transmembrane region" description="Helical" evidence="9">
    <location>
        <begin position="77"/>
        <end position="97"/>
    </location>
</feature>
<dbReference type="Pfam" id="PF00375">
    <property type="entry name" value="SDF"/>
    <property type="match status" value="1"/>
</dbReference>
<evidence type="ECO:0000256" key="2">
    <source>
        <dbReference type="ARBA" id="ARBA00022448"/>
    </source>
</evidence>
<dbReference type="InterPro" id="IPR018107">
    <property type="entry name" value="Na-dicarboxylate_symporter_CS"/>
</dbReference>
<feature type="transmembrane region" description="Helical" evidence="9">
    <location>
        <begin position="140"/>
        <end position="157"/>
    </location>
</feature>
<organism evidence="10 11">
    <name type="scientific">Anaerobacillus alkalidiazotrophicus</name>
    <dbReference type="NCBI Taxonomy" id="472963"/>
    <lineage>
        <taxon>Bacteria</taxon>
        <taxon>Bacillati</taxon>
        <taxon>Bacillota</taxon>
        <taxon>Bacilli</taxon>
        <taxon>Bacillales</taxon>
        <taxon>Bacillaceae</taxon>
        <taxon>Anaerobacillus</taxon>
    </lineage>
</organism>
<dbReference type="InterPro" id="IPR001991">
    <property type="entry name" value="Na-dicarboxylate_symporter"/>
</dbReference>
<comment type="caution">
    <text evidence="10">The sequence shown here is derived from an EMBL/GenBank/DDBJ whole genome shotgun (WGS) entry which is preliminary data.</text>
</comment>
<dbReference type="PANTHER" id="PTHR11958">
    <property type="entry name" value="SODIUM/DICARBOXYLATE SYMPORTER-RELATED"/>
    <property type="match status" value="1"/>
</dbReference>
<protein>
    <submittedName>
        <fullName evidence="10">Dicarboxylate/amino acid:cation symporter</fullName>
    </submittedName>
</protein>
<keyword evidence="5" id="KW-0769">Symport</keyword>
<dbReference type="AlphaFoldDB" id="A0A1S2LWN0"/>
<feature type="transmembrane region" description="Helical" evidence="9">
    <location>
        <begin position="205"/>
        <end position="228"/>
    </location>
</feature>
<keyword evidence="4 9" id="KW-0812">Transmembrane</keyword>
<dbReference type="SUPFAM" id="SSF118215">
    <property type="entry name" value="Proton glutamate symport protein"/>
    <property type="match status" value="1"/>
</dbReference>
<keyword evidence="7 9" id="KW-0472">Membrane</keyword>
<dbReference type="STRING" id="472963.BKP45_20760"/>
<dbReference type="PANTHER" id="PTHR11958:SF63">
    <property type="entry name" value="AMINO ACID TRANSPORTER"/>
    <property type="match status" value="1"/>
</dbReference>
<evidence type="ECO:0000313" key="10">
    <source>
        <dbReference type="EMBL" id="OIJ16929.1"/>
    </source>
</evidence>
<dbReference type="Gene3D" id="1.10.3860.10">
    <property type="entry name" value="Sodium:dicarboxylate symporter"/>
    <property type="match status" value="1"/>
</dbReference>
<dbReference type="InterPro" id="IPR036458">
    <property type="entry name" value="Na:dicarbo_symporter_sf"/>
</dbReference>
<keyword evidence="11" id="KW-1185">Reference proteome</keyword>